<evidence type="ECO:0000313" key="4">
    <source>
        <dbReference type="Proteomes" id="UP000544052"/>
    </source>
</evidence>
<dbReference type="EMBL" id="JACIUZ010000036">
    <property type="protein sequence ID" value="MBB1063177.1"/>
    <property type="molecule type" value="Genomic_DNA"/>
</dbReference>
<name>A0A7W3TY59_9LACO</name>
<sequence>MFVKGKFVNADGLEEHDLFFFLEKSKQPDFYQAMEITKRAKSKQDRQSFLAVCSDPKGLIRVVSVEPRIYHHLAGISEKSIGNYFNSLRQDNGMPLKMVALIKRLPGRVTDAEIIKLAELHLAENNGSVIGHRKT</sequence>
<evidence type="ECO:0000313" key="1">
    <source>
        <dbReference type="EMBL" id="MBB1063177.1"/>
    </source>
</evidence>
<gene>
    <name evidence="2" type="ORF">H5R63_01070</name>
    <name evidence="1" type="ORF">H5R64_05290</name>
</gene>
<protein>
    <submittedName>
        <fullName evidence="2">Uncharacterized protein</fullName>
    </submittedName>
</protein>
<dbReference type="AlphaFoldDB" id="A0A7W3TY59"/>
<comment type="caution">
    <text evidence="2">The sequence shown here is derived from an EMBL/GenBank/DDBJ whole genome shotgun (WGS) entry which is preliminary data.</text>
</comment>
<accession>A0A7W3TY59</accession>
<keyword evidence="4" id="KW-1185">Reference proteome</keyword>
<dbReference type="Proteomes" id="UP000544052">
    <property type="component" value="Unassembled WGS sequence"/>
</dbReference>
<dbReference type="Proteomes" id="UP000518255">
    <property type="component" value="Unassembled WGS sequence"/>
</dbReference>
<reference evidence="3 4" key="1">
    <citation type="submission" date="2020-07" db="EMBL/GenBank/DDBJ databases">
        <title>Description of Limosilactobacillus balticus sp. nov., Limosilactobacillus agrestis sp. nov., Limosilactobacillus albertensis sp. nov., Limosilactobacillus rudii sp. nov., Limosilactobacillus fastidiosus sp. nov., five novel Limosilactobacillus species isolated from the vertebrate gastrointestinal tract, and proposal of 6 subspecies of Limosilactobacillus reuteri adapted to the gastrointestinal tract of specific vertebrate hosts.</title>
        <authorList>
            <person name="Li F."/>
            <person name="Cheng C."/>
            <person name="Zheng J."/>
            <person name="Quevedo R.M."/>
            <person name="Li J."/>
            <person name="Roos S."/>
            <person name="Gaenzle M.G."/>
            <person name="Walter J."/>
        </authorList>
    </citation>
    <scope>NUCLEOTIDE SEQUENCE [LARGE SCALE GENOMIC DNA]</scope>
    <source>
        <strain evidence="2 3">WF-MA3-C</strain>
        <strain evidence="1 4">WF-MO7-1</strain>
    </source>
</reference>
<organism evidence="2 3">
    <name type="scientific">Limosilactobacillus fastidiosus</name>
    <dbReference type="NCBI Taxonomy" id="2759855"/>
    <lineage>
        <taxon>Bacteria</taxon>
        <taxon>Bacillati</taxon>
        <taxon>Bacillota</taxon>
        <taxon>Bacilli</taxon>
        <taxon>Lactobacillales</taxon>
        <taxon>Lactobacillaceae</taxon>
        <taxon>Limosilactobacillus</taxon>
    </lineage>
</organism>
<dbReference type="RefSeq" id="WP_182580226.1">
    <property type="nucleotide sequence ID" value="NZ_JACIUY010000042.1"/>
</dbReference>
<dbReference type="EMBL" id="JACIUY010000042">
    <property type="protein sequence ID" value="MBB1085407.1"/>
    <property type="molecule type" value="Genomic_DNA"/>
</dbReference>
<proteinExistence type="predicted"/>
<evidence type="ECO:0000313" key="3">
    <source>
        <dbReference type="Proteomes" id="UP000518255"/>
    </source>
</evidence>
<evidence type="ECO:0000313" key="2">
    <source>
        <dbReference type="EMBL" id="MBB1085407.1"/>
    </source>
</evidence>